<dbReference type="PROSITE" id="PS01124">
    <property type="entry name" value="HTH_ARAC_FAMILY_2"/>
    <property type="match status" value="1"/>
</dbReference>
<protein>
    <submittedName>
        <fullName evidence="5">AraC-type DNA-binding protein</fullName>
    </submittedName>
</protein>
<dbReference type="SMART" id="SM00342">
    <property type="entry name" value="HTH_ARAC"/>
    <property type="match status" value="1"/>
</dbReference>
<dbReference type="AlphaFoldDB" id="A0A1M6M6A3"/>
<dbReference type="PANTHER" id="PTHR43280:SF32">
    <property type="entry name" value="TRANSCRIPTIONAL REGULATORY PROTEIN"/>
    <property type="match status" value="1"/>
</dbReference>
<organism evidence="5 6">
    <name type="scientific">Bacteroides stercorirosoris</name>
    <dbReference type="NCBI Taxonomy" id="871324"/>
    <lineage>
        <taxon>Bacteria</taxon>
        <taxon>Pseudomonadati</taxon>
        <taxon>Bacteroidota</taxon>
        <taxon>Bacteroidia</taxon>
        <taxon>Bacteroidales</taxon>
        <taxon>Bacteroidaceae</taxon>
        <taxon>Bacteroides</taxon>
    </lineage>
</organism>
<keyword evidence="1" id="KW-0805">Transcription regulation</keyword>
<dbReference type="GO" id="GO:0043565">
    <property type="term" value="F:sequence-specific DNA binding"/>
    <property type="evidence" value="ECO:0007669"/>
    <property type="project" value="InterPro"/>
</dbReference>
<evidence type="ECO:0000256" key="3">
    <source>
        <dbReference type="ARBA" id="ARBA00023163"/>
    </source>
</evidence>
<reference evidence="6" key="1">
    <citation type="submission" date="2016-11" db="EMBL/GenBank/DDBJ databases">
        <authorList>
            <person name="Varghese N."/>
            <person name="Submissions S."/>
        </authorList>
    </citation>
    <scope>NUCLEOTIDE SEQUENCE [LARGE SCALE GENOMIC DNA]</scope>
    <source>
        <strain evidence="6">DSM 26884</strain>
    </source>
</reference>
<evidence type="ECO:0000256" key="1">
    <source>
        <dbReference type="ARBA" id="ARBA00023015"/>
    </source>
</evidence>
<dbReference type="InterPro" id="IPR009057">
    <property type="entry name" value="Homeodomain-like_sf"/>
</dbReference>
<dbReference type="GeneID" id="92714920"/>
<dbReference type="Gene3D" id="1.10.10.60">
    <property type="entry name" value="Homeodomain-like"/>
    <property type="match status" value="1"/>
</dbReference>
<gene>
    <name evidence="5" type="ORF">SAMN05444350_1639</name>
</gene>
<dbReference type="PRINTS" id="PR00032">
    <property type="entry name" value="HTHARAC"/>
</dbReference>
<evidence type="ECO:0000313" key="5">
    <source>
        <dbReference type="EMBL" id="SHJ78803.1"/>
    </source>
</evidence>
<feature type="domain" description="HTH araC/xylS-type" evidence="4">
    <location>
        <begin position="181"/>
        <end position="280"/>
    </location>
</feature>
<dbReference type="SUPFAM" id="SSF46689">
    <property type="entry name" value="Homeodomain-like"/>
    <property type="match status" value="1"/>
</dbReference>
<dbReference type="InterPro" id="IPR020449">
    <property type="entry name" value="Tscrpt_reg_AraC-type_HTH"/>
</dbReference>
<dbReference type="GO" id="GO:0003700">
    <property type="term" value="F:DNA-binding transcription factor activity"/>
    <property type="evidence" value="ECO:0007669"/>
    <property type="project" value="InterPro"/>
</dbReference>
<evidence type="ECO:0000259" key="4">
    <source>
        <dbReference type="PROSITE" id="PS01124"/>
    </source>
</evidence>
<dbReference type="PANTHER" id="PTHR43280">
    <property type="entry name" value="ARAC-FAMILY TRANSCRIPTIONAL REGULATOR"/>
    <property type="match status" value="1"/>
</dbReference>
<evidence type="ECO:0000256" key="2">
    <source>
        <dbReference type="ARBA" id="ARBA00023125"/>
    </source>
</evidence>
<evidence type="ECO:0000313" key="6">
    <source>
        <dbReference type="Proteomes" id="UP000184192"/>
    </source>
</evidence>
<accession>A0A1M6M6A3</accession>
<keyword evidence="6" id="KW-1185">Reference proteome</keyword>
<name>A0A1M6M6A3_9BACE</name>
<keyword evidence="3" id="KW-0804">Transcription</keyword>
<dbReference type="Proteomes" id="UP000184192">
    <property type="component" value="Unassembled WGS sequence"/>
</dbReference>
<sequence length="282" mass="32206">MGTPELHISTDFATDDHISQEKLLAYFSVLRKTKAFIFALCIRGRVKVVINLVQYNIGSGTMIAIPADSFIHVLKASEDIQMHAIFFSLPFIHETRLDKPTINTFYIISERPLLPLPEKIFSIYTDTFSLLTRVRRDAPFLFSRATLKSILEALLQGFTELGQRKALLQVAPPDKQSAIFRQFVRLVQDHYTQQHQVQFYAAEMGLKPTQLCHIVKKKSEGQTAMQIINNVLILDARTLLRTTSTPVKDIALNLGFNNASFFNQFFKKHVGMTPQQFRNSEK</sequence>
<dbReference type="RefSeq" id="WP_073315151.1">
    <property type="nucleotide sequence ID" value="NZ_FQZN01000063.1"/>
</dbReference>
<dbReference type="InterPro" id="IPR018060">
    <property type="entry name" value="HTH_AraC"/>
</dbReference>
<dbReference type="EMBL" id="FQZN01000063">
    <property type="protein sequence ID" value="SHJ78803.1"/>
    <property type="molecule type" value="Genomic_DNA"/>
</dbReference>
<dbReference type="eggNOG" id="COG2169">
    <property type="taxonomic scope" value="Bacteria"/>
</dbReference>
<dbReference type="Pfam" id="PF12833">
    <property type="entry name" value="HTH_18"/>
    <property type="match status" value="1"/>
</dbReference>
<proteinExistence type="predicted"/>
<keyword evidence="2 5" id="KW-0238">DNA-binding</keyword>